<dbReference type="STRING" id="1810919.A0A3D8REW0"/>
<feature type="compositionally biased region" description="Pro residues" evidence="2">
    <location>
        <begin position="1"/>
        <end position="17"/>
    </location>
</feature>
<dbReference type="GO" id="GO:0016491">
    <property type="term" value="F:oxidoreductase activity"/>
    <property type="evidence" value="ECO:0007669"/>
    <property type="project" value="InterPro"/>
</dbReference>
<evidence type="ECO:0000259" key="3">
    <source>
        <dbReference type="Pfam" id="PF07110"/>
    </source>
</evidence>
<reference evidence="4 5" key="1">
    <citation type="journal article" date="2018" name="IMA Fungus">
        <title>IMA Genome-F 9: Draft genome sequence of Annulohypoxylon stygium, Aspergillus mulundensis, Berkeleyomyces basicola (syn. Thielaviopsis basicola), Ceratocystis smalleyi, two Cercospora beticola strains, Coleophoma cylindrospora, Fusarium fracticaudum, Phialophora cf. hyalina, and Morchella septimelata.</title>
        <authorList>
            <person name="Wingfield B.D."/>
            <person name="Bills G.F."/>
            <person name="Dong Y."/>
            <person name="Huang W."/>
            <person name="Nel W.J."/>
            <person name="Swalarsk-Parry B.S."/>
            <person name="Vaghefi N."/>
            <person name="Wilken P.M."/>
            <person name="An Z."/>
            <person name="de Beer Z.W."/>
            <person name="De Vos L."/>
            <person name="Chen L."/>
            <person name="Duong T.A."/>
            <person name="Gao Y."/>
            <person name="Hammerbacher A."/>
            <person name="Kikkert J.R."/>
            <person name="Li Y."/>
            <person name="Li H."/>
            <person name="Li K."/>
            <person name="Li Q."/>
            <person name="Liu X."/>
            <person name="Ma X."/>
            <person name="Naidoo K."/>
            <person name="Pethybridge S.J."/>
            <person name="Sun J."/>
            <person name="Steenkamp E.T."/>
            <person name="van der Nest M.A."/>
            <person name="van Wyk S."/>
            <person name="Wingfield M.J."/>
            <person name="Xiong C."/>
            <person name="Yue Q."/>
            <person name="Zhang X."/>
        </authorList>
    </citation>
    <scope>NUCLEOTIDE SEQUENCE [LARGE SCALE GENOMIC DNA]</scope>
    <source>
        <strain evidence="4 5">DSM 5745</strain>
    </source>
</reference>
<dbReference type="Proteomes" id="UP000256690">
    <property type="component" value="Unassembled WGS sequence"/>
</dbReference>
<gene>
    <name evidence="4" type="ORF">DSM5745_07576</name>
</gene>
<name>A0A3D8REW0_9EURO</name>
<proteinExistence type="inferred from homology"/>
<dbReference type="InterPro" id="IPR009799">
    <property type="entry name" value="EthD_dom"/>
</dbReference>
<feature type="region of interest" description="Disordered" evidence="2">
    <location>
        <begin position="168"/>
        <end position="192"/>
    </location>
</feature>
<feature type="region of interest" description="Disordered" evidence="2">
    <location>
        <begin position="1"/>
        <end position="24"/>
    </location>
</feature>
<dbReference type="GeneID" id="38117946"/>
<feature type="domain" description="EthD" evidence="3">
    <location>
        <begin position="40"/>
        <end position="134"/>
    </location>
</feature>
<accession>A0A3D8REW0</accession>
<protein>
    <recommendedName>
        <fullName evidence="3">EthD domain-containing protein</fullName>
    </recommendedName>
</protein>
<evidence type="ECO:0000256" key="1">
    <source>
        <dbReference type="ARBA" id="ARBA00005986"/>
    </source>
</evidence>
<dbReference type="Gene3D" id="3.30.70.100">
    <property type="match status" value="1"/>
</dbReference>
<dbReference type="OrthoDB" id="2519291at2759"/>
<evidence type="ECO:0000313" key="4">
    <source>
        <dbReference type="EMBL" id="RDW72404.1"/>
    </source>
</evidence>
<dbReference type="EMBL" id="PVWQ01000009">
    <property type="protein sequence ID" value="RDW72404.1"/>
    <property type="molecule type" value="Genomic_DNA"/>
</dbReference>
<sequence>MPRRPPASPPSPPPPPAAAAKASSTLPPPFITIIILTTRKPSISPSTFRSSYDSFVDLLKTLLGDTFPLSHRRSFIAHPESRPGVAMPPPWLAPPLRDPSRPTQQDVAAMETGFDCVAEMTFADMAAYERFSARNQEPEVVGRLADVVEGFLDRAKVMMAFVGDVEETHAERRGSCPWEHEGREGEEREKEG</sequence>
<evidence type="ECO:0000313" key="5">
    <source>
        <dbReference type="Proteomes" id="UP000256690"/>
    </source>
</evidence>
<organism evidence="4 5">
    <name type="scientific">Aspergillus mulundensis</name>
    <dbReference type="NCBI Taxonomy" id="1810919"/>
    <lineage>
        <taxon>Eukaryota</taxon>
        <taxon>Fungi</taxon>
        <taxon>Dikarya</taxon>
        <taxon>Ascomycota</taxon>
        <taxon>Pezizomycotina</taxon>
        <taxon>Eurotiomycetes</taxon>
        <taxon>Eurotiomycetidae</taxon>
        <taxon>Eurotiales</taxon>
        <taxon>Aspergillaceae</taxon>
        <taxon>Aspergillus</taxon>
        <taxon>Aspergillus subgen. Nidulantes</taxon>
    </lineage>
</organism>
<comment type="caution">
    <text evidence="4">The sequence shown here is derived from an EMBL/GenBank/DDBJ whole genome shotgun (WGS) entry which is preliminary data.</text>
</comment>
<comment type="similarity">
    <text evidence="1">Belongs to the tpcK family.</text>
</comment>
<keyword evidence="5" id="KW-1185">Reference proteome</keyword>
<evidence type="ECO:0000256" key="2">
    <source>
        <dbReference type="SAM" id="MobiDB-lite"/>
    </source>
</evidence>
<dbReference type="Pfam" id="PF07110">
    <property type="entry name" value="EthD"/>
    <property type="match status" value="1"/>
</dbReference>
<dbReference type="AlphaFoldDB" id="A0A3D8REW0"/>
<dbReference type="RefSeq" id="XP_026601624.1">
    <property type="nucleotide sequence ID" value="XM_026749592.1"/>
</dbReference>